<evidence type="ECO:0000313" key="5">
    <source>
        <dbReference type="EnsemblPlants" id="KEH26496"/>
    </source>
</evidence>
<accession>A0A072UAP1</accession>
<evidence type="ECO:0000256" key="1">
    <source>
        <dbReference type="SAM" id="Coils"/>
    </source>
</evidence>
<keyword evidence="1" id="KW-0175">Coiled coil</keyword>
<dbReference type="HOGENOM" id="CLU_1828206_0_0_1"/>
<dbReference type="Gramene" id="rna36616">
    <property type="protein sequence ID" value="RHN52009.1"/>
    <property type="gene ID" value="gene36616"/>
</dbReference>
<feature type="compositionally biased region" description="Polar residues" evidence="2">
    <location>
        <begin position="9"/>
        <end position="22"/>
    </location>
</feature>
<dbReference type="Proteomes" id="UP000002051">
    <property type="component" value="Chromosome 6"/>
</dbReference>
<gene>
    <name evidence="3" type="ordered locus">MTR_6g463210</name>
    <name evidence="4" type="ORF">MtrunA17_Chr6g0475701</name>
</gene>
<dbReference type="Proteomes" id="UP000265566">
    <property type="component" value="Chromosome 6"/>
</dbReference>
<dbReference type="EnsemblPlants" id="KEH26496">
    <property type="protein sequence ID" value="KEH26496"/>
    <property type="gene ID" value="MTR_6g463210"/>
</dbReference>
<dbReference type="AlphaFoldDB" id="A0A072UAP1"/>
<reference evidence="3 6" key="2">
    <citation type="journal article" date="2014" name="BMC Genomics">
        <title>An improved genome release (version Mt4.0) for the model legume Medicago truncatula.</title>
        <authorList>
            <person name="Tang H."/>
            <person name="Krishnakumar V."/>
            <person name="Bidwell S."/>
            <person name="Rosen B."/>
            <person name="Chan A."/>
            <person name="Zhou S."/>
            <person name="Gentzbittel L."/>
            <person name="Childs K.L."/>
            <person name="Yandell M."/>
            <person name="Gundlach H."/>
            <person name="Mayer K.F."/>
            <person name="Schwartz D.C."/>
            <person name="Town C.D."/>
        </authorList>
    </citation>
    <scope>GENOME REANNOTATION</scope>
    <source>
        <strain evidence="3">A17</strain>
        <strain evidence="5 6">cv. Jemalong A17</strain>
    </source>
</reference>
<feature type="region of interest" description="Disordered" evidence="2">
    <location>
        <begin position="1"/>
        <end position="22"/>
    </location>
</feature>
<sequence length="141" mass="16095">MFYDHHRQTAPQGTQQQNPRQSMEEILSQSLKNTQGQLDRLAKEVDEMQKRHEVTMKNMEVQMGKLSSDLANATRFVRTLFASGGGIARGEEHPPVAEEAKVVLMPSNRGWHSLPQDSLVRESELFDFGSLNAVPERWKNY</sequence>
<keyword evidence="6" id="KW-1185">Reference proteome</keyword>
<name>A0A072UAP1_MEDTR</name>
<reference evidence="4" key="4">
    <citation type="journal article" date="2018" name="Nat. Plants">
        <title>Whole-genome landscape of Medicago truncatula symbiotic genes.</title>
        <authorList>
            <person name="Pecrix Y."/>
            <person name="Gamas P."/>
            <person name="Carrere S."/>
        </authorList>
    </citation>
    <scope>NUCLEOTIDE SEQUENCE</scope>
    <source>
        <tissue evidence="4">Leaves</tissue>
    </source>
</reference>
<proteinExistence type="predicted"/>
<dbReference type="EMBL" id="PSQE01000006">
    <property type="protein sequence ID" value="RHN52009.1"/>
    <property type="molecule type" value="Genomic_DNA"/>
</dbReference>
<evidence type="ECO:0000313" key="3">
    <source>
        <dbReference type="EMBL" id="KEH26496.1"/>
    </source>
</evidence>
<evidence type="ECO:0000313" key="6">
    <source>
        <dbReference type="Proteomes" id="UP000002051"/>
    </source>
</evidence>
<reference evidence="5" key="3">
    <citation type="submission" date="2015-04" db="UniProtKB">
        <authorList>
            <consortium name="EnsemblPlants"/>
        </authorList>
    </citation>
    <scope>IDENTIFICATION</scope>
    <source>
        <strain evidence="5">cv. Jemalong A17</strain>
    </source>
</reference>
<evidence type="ECO:0000256" key="2">
    <source>
        <dbReference type="SAM" id="MobiDB-lite"/>
    </source>
</evidence>
<organism evidence="3 6">
    <name type="scientific">Medicago truncatula</name>
    <name type="common">Barrel medic</name>
    <name type="synonym">Medicago tribuloides</name>
    <dbReference type="NCBI Taxonomy" id="3880"/>
    <lineage>
        <taxon>Eukaryota</taxon>
        <taxon>Viridiplantae</taxon>
        <taxon>Streptophyta</taxon>
        <taxon>Embryophyta</taxon>
        <taxon>Tracheophyta</taxon>
        <taxon>Spermatophyta</taxon>
        <taxon>Magnoliopsida</taxon>
        <taxon>eudicotyledons</taxon>
        <taxon>Gunneridae</taxon>
        <taxon>Pentapetalae</taxon>
        <taxon>rosids</taxon>
        <taxon>fabids</taxon>
        <taxon>Fabales</taxon>
        <taxon>Fabaceae</taxon>
        <taxon>Papilionoideae</taxon>
        <taxon>50 kb inversion clade</taxon>
        <taxon>NPAAA clade</taxon>
        <taxon>Hologalegina</taxon>
        <taxon>IRL clade</taxon>
        <taxon>Trifolieae</taxon>
        <taxon>Medicago</taxon>
    </lineage>
</organism>
<evidence type="ECO:0000313" key="4">
    <source>
        <dbReference type="EMBL" id="RHN52009.1"/>
    </source>
</evidence>
<dbReference type="EMBL" id="CM001222">
    <property type="protein sequence ID" value="KEH26496.1"/>
    <property type="molecule type" value="Genomic_DNA"/>
</dbReference>
<reference evidence="3 6" key="1">
    <citation type="journal article" date="2011" name="Nature">
        <title>The Medicago genome provides insight into the evolution of rhizobial symbioses.</title>
        <authorList>
            <person name="Young N.D."/>
            <person name="Debelle F."/>
            <person name="Oldroyd G.E."/>
            <person name="Geurts R."/>
            <person name="Cannon S.B."/>
            <person name="Udvardi M.K."/>
            <person name="Benedito V.A."/>
            <person name="Mayer K.F."/>
            <person name="Gouzy J."/>
            <person name="Schoof H."/>
            <person name="Van de Peer Y."/>
            <person name="Proost S."/>
            <person name="Cook D.R."/>
            <person name="Meyers B.C."/>
            <person name="Spannagl M."/>
            <person name="Cheung F."/>
            <person name="De Mita S."/>
            <person name="Krishnakumar V."/>
            <person name="Gundlach H."/>
            <person name="Zhou S."/>
            <person name="Mudge J."/>
            <person name="Bharti A.K."/>
            <person name="Murray J.D."/>
            <person name="Naoumkina M.A."/>
            <person name="Rosen B."/>
            <person name="Silverstein K.A."/>
            <person name="Tang H."/>
            <person name="Rombauts S."/>
            <person name="Zhao P.X."/>
            <person name="Zhou P."/>
            <person name="Barbe V."/>
            <person name="Bardou P."/>
            <person name="Bechner M."/>
            <person name="Bellec A."/>
            <person name="Berger A."/>
            <person name="Berges H."/>
            <person name="Bidwell S."/>
            <person name="Bisseling T."/>
            <person name="Choisne N."/>
            <person name="Couloux A."/>
            <person name="Denny R."/>
            <person name="Deshpande S."/>
            <person name="Dai X."/>
            <person name="Doyle J.J."/>
            <person name="Dudez A.M."/>
            <person name="Farmer A.D."/>
            <person name="Fouteau S."/>
            <person name="Franken C."/>
            <person name="Gibelin C."/>
            <person name="Gish J."/>
            <person name="Goldstein S."/>
            <person name="Gonzalez A.J."/>
            <person name="Green P.J."/>
            <person name="Hallab A."/>
            <person name="Hartog M."/>
            <person name="Hua A."/>
            <person name="Humphray S.J."/>
            <person name="Jeong D.H."/>
            <person name="Jing Y."/>
            <person name="Jocker A."/>
            <person name="Kenton S.M."/>
            <person name="Kim D.J."/>
            <person name="Klee K."/>
            <person name="Lai H."/>
            <person name="Lang C."/>
            <person name="Lin S."/>
            <person name="Macmil S.L."/>
            <person name="Magdelenat G."/>
            <person name="Matthews L."/>
            <person name="McCorrison J."/>
            <person name="Monaghan E.L."/>
            <person name="Mun J.H."/>
            <person name="Najar F.Z."/>
            <person name="Nicholson C."/>
            <person name="Noirot C."/>
            <person name="O'Bleness M."/>
            <person name="Paule C.R."/>
            <person name="Poulain J."/>
            <person name="Prion F."/>
            <person name="Qin B."/>
            <person name="Qu C."/>
            <person name="Retzel E.F."/>
            <person name="Riddle C."/>
            <person name="Sallet E."/>
            <person name="Samain S."/>
            <person name="Samson N."/>
            <person name="Sanders I."/>
            <person name="Saurat O."/>
            <person name="Scarpelli C."/>
            <person name="Schiex T."/>
            <person name="Segurens B."/>
            <person name="Severin A.J."/>
            <person name="Sherrier D.J."/>
            <person name="Shi R."/>
            <person name="Sims S."/>
            <person name="Singer S.R."/>
            <person name="Sinharoy S."/>
            <person name="Sterck L."/>
            <person name="Viollet A."/>
            <person name="Wang B.B."/>
            <person name="Wang K."/>
            <person name="Wang M."/>
            <person name="Wang X."/>
            <person name="Warfsmann J."/>
            <person name="Weissenbach J."/>
            <person name="White D.D."/>
            <person name="White J.D."/>
            <person name="Wiley G.B."/>
            <person name="Wincker P."/>
            <person name="Xing Y."/>
            <person name="Yang L."/>
            <person name="Yao Z."/>
            <person name="Ying F."/>
            <person name="Zhai J."/>
            <person name="Zhou L."/>
            <person name="Zuber A."/>
            <person name="Denarie J."/>
            <person name="Dixon R.A."/>
            <person name="May G.D."/>
            <person name="Schwartz D.C."/>
            <person name="Rogers J."/>
            <person name="Quetier F."/>
            <person name="Town C.D."/>
            <person name="Roe B.A."/>
        </authorList>
    </citation>
    <scope>NUCLEOTIDE SEQUENCE [LARGE SCALE GENOMIC DNA]</scope>
    <source>
        <strain evidence="3">A17</strain>
        <strain evidence="5 6">cv. Jemalong A17</strain>
    </source>
</reference>
<protein>
    <submittedName>
        <fullName evidence="3 5">Uncharacterized protein</fullName>
    </submittedName>
</protein>
<feature type="coiled-coil region" evidence="1">
    <location>
        <begin position="24"/>
        <end position="58"/>
    </location>
</feature>